<gene>
    <name evidence="1" type="ORF">ARALYDRAFT_907679</name>
</gene>
<reference evidence="2" key="1">
    <citation type="journal article" date="2011" name="Nat. Genet.">
        <title>The Arabidopsis lyrata genome sequence and the basis of rapid genome size change.</title>
        <authorList>
            <person name="Hu T.T."/>
            <person name="Pattyn P."/>
            <person name="Bakker E.G."/>
            <person name="Cao J."/>
            <person name="Cheng J.-F."/>
            <person name="Clark R.M."/>
            <person name="Fahlgren N."/>
            <person name="Fawcett J.A."/>
            <person name="Grimwood J."/>
            <person name="Gundlach H."/>
            <person name="Haberer G."/>
            <person name="Hollister J.D."/>
            <person name="Ossowski S."/>
            <person name="Ottilar R.P."/>
            <person name="Salamov A.A."/>
            <person name="Schneeberger K."/>
            <person name="Spannagl M."/>
            <person name="Wang X."/>
            <person name="Yang L."/>
            <person name="Nasrallah M.E."/>
            <person name="Bergelson J."/>
            <person name="Carrington J.C."/>
            <person name="Gaut B.S."/>
            <person name="Schmutz J."/>
            <person name="Mayer K.F.X."/>
            <person name="Van de Peer Y."/>
            <person name="Grigoriev I.V."/>
            <person name="Nordborg M."/>
            <person name="Weigel D."/>
            <person name="Guo Y.-L."/>
        </authorList>
    </citation>
    <scope>NUCLEOTIDE SEQUENCE [LARGE SCALE GENOMIC DNA]</scope>
    <source>
        <strain evidence="2">cv. MN47</strain>
    </source>
</reference>
<dbReference type="Gramene" id="scaffold_503383.1">
    <property type="protein sequence ID" value="scaffold_503383.1"/>
    <property type="gene ID" value="scaffold_503383.1"/>
</dbReference>
<evidence type="ECO:0000313" key="2">
    <source>
        <dbReference type="Proteomes" id="UP000008694"/>
    </source>
</evidence>
<dbReference type="Proteomes" id="UP000008694">
    <property type="component" value="Unassembled WGS sequence"/>
</dbReference>
<evidence type="ECO:0000313" key="1">
    <source>
        <dbReference type="EMBL" id="EFH52875.1"/>
    </source>
</evidence>
<name>D7LSA2_ARALL</name>
<dbReference type="HOGENOM" id="CLU_2267455_0_0_1"/>
<sequence length="103" mass="11845">MMLLSSKGCVCYLLTAQLHHTSYFLCKSGSDAIKISREVDPKGRGYKLRYPWVDVVNWSQADINISVDMIAARRDFPRECLRQKTLTLPHKFQALLPLNSIFK</sequence>
<accession>D7LSA2</accession>
<dbReference type="EMBL" id="GL348717">
    <property type="protein sequence ID" value="EFH52875.1"/>
    <property type="molecule type" value="Genomic_DNA"/>
</dbReference>
<dbReference type="eggNOG" id="KOG0446">
    <property type="taxonomic scope" value="Eukaryota"/>
</dbReference>
<dbReference type="STRING" id="81972.D7LSA2"/>
<protein>
    <submittedName>
        <fullName evidence="1">Uncharacterized protein</fullName>
    </submittedName>
</protein>
<dbReference type="AlphaFoldDB" id="D7LSA2"/>
<organism evidence="2">
    <name type="scientific">Arabidopsis lyrata subsp. lyrata</name>
    <name type="common">Lyre-leaved rock-cress</name>
    <dbReference type="NCBI Taxonomy" id="81972"/>
    <lineage>
        <taxon>Eukaryota</taxon>
        <taxon>Viridiplantae</taxon>
        <taxon>Streptophyta</taxon>
        <taxon>Embryophyta</taxon>
        <taxon>Tracheophyta</taxon>
        <taxon>Spermatophyta</taxon>
        <taxon>Magnoliopsida</taxon>
        <taxon>eudicotyledons</taxon>
        <taxon>Gunneridae</taxon>
        <taxon>Pentapetalae</taxon>
        <taxon>rosids</taxon>
        <taxon>malvids</taxon>
        <taxon>Brassicales</taxon>
        <taxon>Brassicaceae</taxon>
        <taxon>Camelineae</taxon>
        <taxon>Arabidopsis</taxon>
    </lineage>
</organism>
<proteinExistence type="predicted"/>
<keyword evidence="2" id="KW-1185">Reference proteome</keyword>